<dbReference type="PANTHER" id="PTHR24241">
    <property type="entry name" value="NEUROPEPTIDE RECEPTOR-RELATED G-PROTEIN COUPLED RECEPTOR"/>
    <property type="match status" value="1"/>
</dbReference>
<dbReference type="PRINTS" id="PR00237">
    <property type="entry name" value="GPCRRHODOPSN"/>
</dbReference>
<reference evidence="10" key="1">
    <citation type="submission" date="2022-11" db="UniProtKB">
        <authorList>
            <consortium name="EnsemblMetazoa"/>
        </authorList>
    </citation>
    <scope>IDENTIFICATION</scope>
</reference>
<dbReference type="Proteomes" id="UP000887567">
    <property type="component" value="Unplaced"/>
</dbReference>
<evidence type="ECO:0000256" key="3">
    <source>
        <dbReference type="ARBA" id="ARBA00022692"/>
    </source>
</evidence>
<evidence type="ECO:0000256" key="6">
    <source>
        <dbReference type="ARBA" id="ARBA00023170"/>
    </source>
</evidence>
<keyword evidence="7" id="KW-0807">Transducer</keyword>
<keyword evidence="5 8" id="KW-0472">Membrane</keyword>
<feature type="domain" description="G-protein coupled receptors family 1 profile" evidence="9">
    <location>
        <begin position="39"/>
        <end position="307"/>
    </location>
</feature>
<dbReference type="AlphaFoldDB" id="A0A913X0V2"/>
<keyword evidence="11" id="KW-1185">Reference proteome</keyword>
<evidence type="ECO:0000256" key="5">
    <source>
        <dbReference type="ARBA" id="ARBA00023136"/>
    </source>
</evidence>
<dbReference type="RefSeq" id="XP_020897169.1">
    <property type="nucleotide sequence ID" value="XM_021041510.2"/>
</dbReference>
<dbReference type="GO" id="GO:0032870">
    <property type="term" value="P:cellular response to hormone stimulus"/>
    <property type="evidence" value="ECO:0007669"/>
    <property type="project" value="TreeGrafter"/>
</dbReference>
<evidence type="ECO:0000256" key="8">
    <source>
        <dbReference type="SAM" id="Phobius"/>
    </source>
</evidence>
<evidence type="ECO:0000313" key="11">
    <source>
        <dbReference type="Proteomes" id="UP000887567"/>
    </source>
</evidence>
<evidence type="ECO:0000256" key="4">
    <source>
        <dbReference type="ARBA" id="ARBA00022989"/>
    </source>
</evidence>
<dbReference type="GO" id="GO:0005886">
    <property type="term" value="C:plasma membrane"/>
    <property type="evidence" value="ECO:0007669"/>
    <property type="project" value="UniProtKB-SubCell"/>
</dbReference>
<comment type="similarity">
    <text evidence="7">Belongs to the G-protein coupled receptor 1 family.</text>
</comment>
<dbReference type="InterPro" id="IPR017452">
    <property type="entry name" value="GPCR_Rhodpsn_7TM"/>
</dbReference>
<dbReference type="GO" id="GO:0004930">
    <property type="term" value="F:G protein-coupled receptor activity"/>
    <property type="evidence" value="ECO:0007669"/>
    <property type="project" value="UniProtKB-KW"/>
</dbReference>
<feature type="transmembrane region" description="Helical" evidence="8">
    <location>
        <begin position="252"/>
        <end position="270"/>
    </location>
</feature>
<protein>
    <recommendedName>
        <fullName evidence="9">G-protein coupled receptors family 1 profile domain-containing protein</fullName>
    </recommendedName>
</protein>
<feature type="transmembrane region" description="Helical" evidence="8">
    <location>
        <begin position="144"/>
        <end position="164"/>
    </location>
</feature>
<keyword evidence="2" id="KW-1003">Cell membrane</keyword>
<evidence type="ECO:0000256" key="7">
    <source>
        <dbReference type="RuleBase" id="RU000688"/>
    </source>
</evidence>
<keyword evidence="7" id="KW-0297">G-protein coupled receptor</keyword>
<dbReference type="PANTHER" id="PTHR24241:SF76">
    <property type="entry name" value="NEUROPEPTIDE SIFAMIDE RECEPTOR"/>
    <property type="match status" value="1"/>
</dbReference>
<feature type="transmembrane region" description="Helical" evidence="8">
    <location>
        <begin position="190"/>
        <end position="212"/>
    </location>
</feature>
<comment type="subcellular location">
    <subcellularLocation>
        <location evidence="1">Cell membrane</location>
        <topology evidence="1">Multi-pass membrane protein</topology>
    </subcellularLocation>
</comment>
<keyword evidence="3 7" id="KW-0812">Transmembrane</keyword>
<dbReference type="RefSeq" id="XP_020897170.1">
    <property type="nucleotide sequence ID" value="XM_021041511.2"/>
</dbReference>
<evidence type="ECO:0000256" key="2">
    <source>
        <dbReference type="ARBA" id="ARBA00022475"/>
    </source>
</evidence>
<dbReference type="PROSITE" id="PS00237">
    <property type="entry name" value="G_PROTEIN_RECEP_F1_1"/>
    <property type="match status" value="1"/>
</dbReference>
<dbReference type="KEGG" id="epa:110236035"/>
<feature type="transmembrane region" description="Helical" evidence="8">
    <location>
        <begin position="59"/>
        <end position="84"/>
    </location>
</feature>
<dbReference type="GeneID" id="110236035"/>
<dbReference type="SUPFAM" id="SSF81321">
    <property type="entry name" value="Family A G protein-coupled receptor-like"/>
    <property type="match status" value="1"/>
</dbReference>
<dbReference type="InterPro" id="IPR000276">
    <property type="entry name" value="GPCR_Rhodpsn"/>
</dbReference>
<keyword evidence="4 8" id="KW-1133">Transmembrane helix</keyword>
<dbReference type="PROSITE" id="PS50262">
    <property type="entry name" value="G_PROTEIN_RECEP_F1_2"/>
    <property type="match status" value="1"/>
</dbReference>
<sequence>MANKSNTTLYEVTVWAIQGPEFIASVVVLGLVSLVGLLGNALVVSIITTTRKRGQKTAVQIFILHLAVSDLMVCLLCIPLTLLVNFNFPSHVTNTEHNLCKVTRFTQFLAPSSSIAILTVISIDRFYSLVKPFKRNSAFTKPCVLLLTAWCYAAAIFVPTFYFAKMEGLDTTNGKMYYCITIPNNSLAGFIYLLFLFIASFLVPLITMIVLYSRVGKAVWSRVRKISRSRDTYISNSSLSVLERSRKRVTRMLLIVVVVFLICWSPFVIYTGFIERWVAPFPNPADSVRLITYCIGLFNSICNPFIYYFNSESSRKDSLKVVCFETAIRRATMKSYDNTAVHYRPSSGTAFTVFRDGRECYDTQF</sequence>
<dbReference type="Gene3D" id="1.20.1070.10">
    <property type="entry name" value="Rhodopsin 7-helix transmembrane proteins"/>
    <property type="match status" value="1"/>
</dbReference>
<name>A0A913X0V2_EXADI</name>
<accession>A0A913X0V2</accession>
<dbReference type="EnsemblMetazoa" id="XM_021041510.2">
    <property type="protein sequence ID" value="XP_020897169.1"/>
    <property type="gene ID" value="LOC110236035"/>
</dbReference>
<feature type="transmembrane region" description="Helical" evidence="8">
    <location>
        <begin position="104"/>
        <end position="123"/>
    </location>
</feature>
<dbReference type="OMA" id="ASIKFIC"/>
<proteinExistence type="inferred from homology"/>
<dbReference type="EnsemblMetazoa" id="XM_021041511.2">
    <property type="protein sequence ID" value="XP_020897170.1"/>
    <property type="gene ID" value="LOC110236035"/>
</dbReference>
<dbReference type="GO" id="GO:0042277">
    <property type="term" value="F:peptide binding"/>
    <property type="evidence" value="ECO:0007669"/>
    <property type="project" value="TreeGrafter"/>
</dbReference>
<keyword evidence="6 7" id="KW-0675">Receptor</keyword>
<dbReference type="CDD" id="cd00637">
    <property type="entry name" value="7tm_classA_rhodopsin-like"/>
    <property type="match status" value="1"/>
</dbReference>
<feature type="transmembrane region" description="Helical" evidence="8">
    <location>
        <begin position="22"/>
        <end position="47"/>
    </location>
</feature>
<dbReference type="OrthoDB" id="9979846at2759"/>
<evidence type="ECO:0000256" key="1">
    <source>
        <dbReference type="ARBA" id="ARBA00004651"/>
    </source>
</evidence>
<evidence type="ECO:0000259" key="9">
    <source>
        <dbReference type="PROSITE" id="PS50262"/>
    </source>
</evidence>
<feature type="transmembrane region" description="Helical" evidence="8">
    <location>
        <begin position="290"/>
        <end position="310"/>
    </location>
</feature>
<organism evidence="10 11">
    <name type="scientific">Exaiptasia diaphana</name>
    <name type="common">Tropical sea anemone</name>
    <name type="synonym">Aiptasia pulchella</name>
    <dbReference type="NCBI Taxonomy" id="2652724"/>
    <lineage>
        <taxon>Eukaryota</taxon>
        <taxon>Metazoa</taxon>
        <taxon>Cnidaria</taxon>
        <taxon>Anthozoa</taxon>
        <taxon>Hexacorallia</taxon>
        <taxon>Actiniaria</taxon>
        <taxon>Aiptasiidae</taxon>
        <taxon>Exaiptasia</taxon>
    </lineage>
</organism>
<evidence type="ECO:0000313" key="10">
    <source>
        <dbReference type="EnsemblMetazoa" id="XP_020897169.1"/>
    </source>
</evidence>
<dbReference type="Pfam" id="PF00001">
    <property type="entry name" value="7tm_1"/>
    <property type="match status" value="1"/>
</dbReference>